<dbReference type="AlphaFoldDB" id="W6UY66"/>
<comment type="caution">
    <text evidence="1">The sequence shown here is derived from an EMBL/GenBank/DDBJ whole genome shotgun (WGS) entry which is preliminary data.</text>
</comment>
<accession>W6UY66</accession>
<organism evidence="1 2">
    <name type="scientific">Echinococcus granulosus</name>
    <name type="common">Hydatid tapeworm</name>
    <dbReference type="NCBI Taxonomy" id="6210"/>
    <lineage>
        <taxon>Eukaryota</taxon>
        <taxon>Metazoa</taxon>
        <taxon>Spiralia</taxon>
        <taxon>Lophotrochozoa</taxon>
        <taxon>Platyhelminthes</taxon>
        <taxon>Cestoda</taxon>
        <taxon>Eucestoda</taxon>
        <taxon>Cyclophyllidea</taxon>
        <taxon>Taeniidae</taxon>
        <taxon>Echinococcus</taxon>
        <taxon>Echinococcus granulosus group</taxon>
    </lineage>
</organism>
<dbReference type="KEGG" id="egl:EGR_06685"/>
<dbReference type="Proteomes" id="UP000019149">
    <property type="component" value="Unassembled WGS sequence"/>
</dbReference>
<dbReference type="RefSeq" id="XP_024349700.1">
    <property type="nucleotide sequence ID" value="XM_024495934.1"/>
</dbReference>
<evidence type="ECO:0000313" key="2">
    <source>
        <dbReference type="Proteomes" id="UP000019149"/>
    </source>
</evidence>
<evidence type="ECO:0000313" key="1">
    <source>
        <dbReference type="EMBL" id="EUB58504.1"/>
    </source>
</evidence>
<reference evidence="1 2" key="1">
    <citation type="journal article" date="2013" name="Nat. Genet.">
        <title>The genome of the hydatid tapeworm Echinococcus granulosus.</title>
        <authorList>
            <person name="Zheng H."/>
            <person name="Zhang W."/>
            <person name="Zhang L."/>
            <person name="Zhang Z."/>
            <person name="Li J."/>
            <person name="Lu G."/>
            <person name="Zhu Y."/>
            <person name="Wang Y."/>
            <person name="Huang Y."/>
            <person name="Liu J."/>
            <person name="Kang H."/>
            <person name="Chen J."/>
            <person name="Wang L."/>
            <person name="Chen A."/>
            <person name="Yu S."/>
            <person name="Gao Z."/>
            <person name="Jin L."/>
            <person name="Gu W."/>
            <person name="Wang Z."/>
            <person name="Zhao L."/>
            <person name="Shi B."/>
            <person name="Wen H."/>
            <person name="Lin R."/>
            <person name="Jones M.K."/>
            <person name="Brejova B."/>
            <person name="Vinar T."/>
            <person name="Zhao G."/>
            <person name="McManus D.P."/>
            <person name="Chen Z."/>
            <person name="Zhou Y."/>
            <person name="Wang S."/>
        </authorList>
    </citation>
    <scope>NUCLEOTIDE SEQUENCE [LARGE SCALE GENOMIC DNA]</scope>
</reference>
<dbReference type="GeneID" id="36342400"/>
<keyword evidence="2" id="KW-1185">Reference proteome</keyword>
<gene>
    <name evidence="1" type="ORF">EGR_06685</name>
</gene>
<name>W6UY66_ECHGR</name>
<protein>
    <submittedName>
        <fullName evidence="1">Uncharacterized protein</fullName>
    </submittedName>
</protein>
<sequence>MVATFNLFSIANPKYIHHTLNWCIYPGKLIKSADESDMKFTSDHNFGRSGSLCSRKVSDSCHPRKIFLTCTNANCTAIVLNNLIFLTLELSPVEAMNKGQKPGNDNHTITKVEVKIGLKATFRCMNILHLPSLFDSVATNNKIVKKLRYTSLLMSLPSLDLITGTCLTVRWPFSSTFLHPKLGLILPIKKSFLTVLIIRTPEKILIFPFYSQENLNDIYVGKWMNGRLDIKISITSIKSKRFDIVYVTKTFYKVYCETKLSIKIRQIREYHGNFDSHGDNHSRLKQMRRDALHCRKGVAPDLTNCFHICSKQHFGNPILREPRGYSLFLLGKTMLVNQL</sequence>
<dbReference type="EMBL" id="APAU02000061">
    <property type="protein sequence ID" value="EUB58504.1"/>
    <property type="molecule type" value="Genomic_DNA"/>
</dbReference>
<proteinExistence type="predicted"/>
<dbReference type="CTD" id="36342400"/>